<protein>
    <submittedName>
        <fullName evidence="1">Uncharacterized protein</fullName>
    </submittedName>
</protein>
<keyword evidence="2" id="KW-1185">Reference proteome</keyword>
<dbReference type="EMBL" id="JAANIU010010683">
    <property type="protein sequence ID" value="KAG1531623.1"/>
    <property type="molecule type" value="Genomic_DNA"/>
</dbReference>
<accession>A0A9P7C1F4</accession>
<dbReference type="AlphaFoldDB" id="A0A9P7C1F4"/>
<evidence type="ECO:0000313" key="2">
    <source>
        <dbReference type="Proteomes" id="UP000740926"/>
    </source>
</evidence>
<sequence>MLLLVTDVVTVTQRGSKQARGIQRLQHVVADRRQEAGLRLLRDLGLVRALGHALFQRLVGFQQGIIRVLVIGEVVVAGDVAATGQRLATHLDHIAGAAGALEHVW</sequence>
<organism evidence="1 2">
    <name type="scientific">Rhizopus delemar</name>
    <dbReference type="NCBI Taxonomy" id="936053"/>
    <lineage>
        <taxon>Eukaryota</taxon>
        <taxon>Fungi</taxon>
        <taxon>Fungi incertae sedis</taxon>
        <taxon>Mucoromycota</taxon>
        <taxon>Mucoromycotina</taxon>
        <taxon>Mucoromycetes</taxon>
        <taxon>Mucorales</taxon>
        <taxon>Mucorineae</taxon>
        <taxon>Rhizopodaceae</taxon>
        <taxon>Rhizopus</taxon>
    </lineage>
</organism>
<proteinExistence type="predicted"/>
<dbReference type="Proteomes" id="UP000740926">
    <property type="component" value="Unassembled WGS sequence"/>
</dbReference>
<name>A0A9P7C1F4_9FUNG</name>
<gene>
    <name evidence="1" type="ORF">G6F50_016599</name>
</gene>
<reference evidence="1 2" key="1">
    <citation type="journal article" date="2020" name="Microb. Genom.">
        <title>Genetic diversity of clinical and environmental Mucorales isolates obtained from an investigation of mucormycosis cases among solid organ transplant recipients.</title>
        <authorList>
            <person name="Nguyen M.H."/>
            <person name="Kaul D."/>
            <person name="Muto C."/>
            <person name="Cheng S.J."/>
            <person name="Richter R.A."/>
            <person name="Bruno V.M."/>
            <person name="Liu G."/>
            <person name="Beyhan S."/>
            <person name="Sundermann A.J."/>
            <person name="Mounaud S."/>
            <person name="Pasculle A.W."/>
            <person name="Nierman W.C."/>
            <person name="Driscoll E."/>
            <person name="Cumbie R."/>
            <person name="Clancy C.J."/>
            <person name="Dupont C.L."/>
        </authorList>
    </citation>
    <scope>NUCLEOTIDE SEQUENCE [LARGE SCALE GENOMIC DNA]</scope>
    <source>
        <strain evidence="1 2">GL24</strain>
    </source>
</reference>
<evidence type="ECO:0000313" key="1">
    <source>
        <dbReference type="EMBL" id="KAG1531623.1"/>
    </source>
</evidence>
<comment type="caution">
    <text evidence="1">The sequence shown here is derived from an EMBL/GenBank/DDBJ whole genome shotgun (WGS) entry which is preliminary data.</text>
</comment>